<sequence>MSVESTAIFAEEGCSVHPTAPDVVLTLPELYYFLRTRLNRFRATHARYLDPHGVAIDIDWSTSRGLTRE</sequence>
<evidence type="ECO:0000313" key="2">
    <source>
        <dbReference type="Proteomes" id="UP000027466"/>
    </source>
</evidence>
<proteinExistence type="predicted"/>
<protein>
    <submittedName>
        <fullName evidence="1">Uncharacterized protein</fullName>
    </submittedName>
</protein>
<keyword evidence="2" id="KW-1185">Reference proteome</keyword>
<comment type="caution">
    <text evidence="1">The sequence shown here is derived from an EMBL/GenBank/DDBJ whole genome shotgun (WGS) entry which is preliminary data.</text>
</comment>
<evidence type="ECO:0000313" key="1">
    <source>
        <dbReference type="EMBL" id="KDR41681.1"/>
    </source>
</evidence>
<reference evidence="1 2" key="1">
    <citation type="submission" date="2014-03" db="EMBL/GenBank/DDBJ databases">
        <title>Draft Genome Sequences of Four Burkholderia Strains.</title>
        <authorList>
            <person name="Liu X.Y."/>
            <person name="Li C.X."/>
            <person name="Xu J.H."/>
        </authorList>
    </citation>
    <scope>NUCLEOTIDE SEQUENCE [LARGE SCALE GENOMIC DNA]</scope>
    <source>
        <strain evidence="1 2">DSM 50014</strain>
    </source>
</reference>
<accession>A0A069PWF6</accession>
<dbReference type="EMBL" id="JFHC01000025">
    <property type="protein sequence ID" value="KDR41681.1"/>
    <property type="molecule type" value="Genomic_DNA"/>
</dbReference>
<dbReference type="Proteomes" id="UP000027466">
    <property type="component" value="Unassembled WGS sequence"/>
</dbReference>
<gene>
    <name evidence="1" type="ORF">BG61_15980</name>
</gene>
<dbReference type="AlphaFoldDB" id="A0A069PWF6"/>
<organism evidence="1 2">
    <name type="scientific">Caballeronia glathei</name>
    <dbReference type="NCBI Taxonomy" id="60547"/>
    <lineage>
        <taxon>Bacteria</taxon>
        <taxon>Pseudomonadati</taxon>
        <taxon>Pseudomonadota</taxon>
        <taxon>Betaproteobacteria</taxon>
        <taxon>Burkholderiales</taxon>
        <taxon>Burkholderiaceae</taxon>
        <taxon>Caballeronia</taxon>
    </lineage>
</organism>
<name>A0A069PWF6_9BURK</name>